<dbReference type="Gene3D" id="3.40.630.10">
    <property type="entry name" value="Zn peptidases"/>
    <property type="match status" value="1"/>
</dbReference>
<evidence type="ECO:0000313" key="7">
    <source>
        <dbReference type="Proteomes" id="UP001202134"/>
    </source>
</evidence>
<organism evidence="6 7">
    <name type="scientific">Shewanella electrodiphila</name>
    <dbReference type="NCBI Taxonomy" id="934143"/>
    <lineage>
        <taxon>Bacteria</taxon>
        <taxon>Pseudomonadati</taxon>
        <taxon>Pseudomonadota</taxon>
        <taxon>Gammaproteobacteria</taxon>
        <taxon>Alteromonadales</taxon>
        <taxon>Shewanellaceae</taxon>
        <taxon>Shewanella</taxon>
    </lineage>
</organism>
<keyword evidence="2" id="KW-0479">Metal-binding</keyword>
<dbReference type="InterPro" id="IPR055438">
    <property type="entry name" value="AstE_AspA_cat"/>
</dbReference>
<keyword evidence="4" id="KW-0862">Zinc</keyword>
<evidence type="ECO:0000256" key="3">
    <source>
        <dbReference type="ARBA" id="ARBA00022801"/>
    </source>
</evidence>
<dbReference type="Proteomes" id="UP001202134">
    <property type="component" value="Unassembled WGS sequence"/>
</dbReference>
<evidence type="ECO:0000256" key="1">
    <source>
        <dbReference type="ARBA" id="ARBA00001947"/>
    </source>
</evidence>
<dbReference type="RefSeq" id="WP_248956249.1">
    <property type="nucleotide sequence ID" value="NZ_JAKIKU010000008.1"/>
</dbReference>
<comment type="caution">
    <text evidence="6">The sequence shown here is derived from an EMBL/GenBank/DDBJ whole genome shotgun (WGS) entry which is preliminary data.</text>
</comment>
<dbReference type="EMBL" id="JAKIKU010000008">
    <property type="protein sequence ID" value="MCL1046634.1"/>
    <property type="molecule type" value="Genomic_DNA"/>
</dbReference>
<dbReference type="Gene3D" id="2.40.50.100">
    <property type="match status" value="1"/>
</dbReference>
<evidence type="ECO:0000313" key="6">
    <source>
        <dbReference type="EMBL" id="MCL1046634.1"/>
    </source>
</evidence>
<sequence length="379" mass="41560">MTASTGTSKALTSQVELGELATGQALTAPLFSFKGSDSAAPSVYIQANVHGAEVQGNAVIYQLMTLLESYTILGDIRCLPLANPLGINQKSGEFTLGRFDPITGVNWNREYYEHADIISNIPQWCELNQGLSDAELVAAFRELLTRSCQQRIANSWGISTGHRLAVTLQSMAHDADIVLDLHTGPKSAKHLYCPEYDVEAAGFFSIPFSLIIPNGFGGAMDEAAFYPWWQLQQYCATQQRQFDVPVAAFTLELASQERIDMADAKEDALGILAYLSHRGVIEEKVLPAEMPRWGCYLKDYKKFHAPKAGLVEYCAEVGKPLAAGEPLVTLLRLDQYGSEQALTSVSLPCDCVPVLHFASASVHQGTELYKVMTNVFEIK</sequence>
<feature type="domain" description="Succinylglutamate desuccinylase/Aspartoacylase catalytic" evidence="5">
    <location>
        <begin position="40"/>
        <end position="277"/>
    </location>
</feature>
<dbReference type="PANTHER" id="PTHR37326">
    <property type="entry name" value="BLL3975 PROTEIN"/>
    <property type="match status" value="1"/>
</dbReference>
<accession>A0ABT0KSP9</accession>
<keyword evidence="3" id="KW-0378">Hydrolase</keyword>
<evidence type="ECO:0000259" key="5">
    <source>
        <dbReference type="Pfam" id="PF24827"/>
    </source>
</evidence>
<evidence type="ECO:0000256" key="2">
    <source>
        <dbReference type="ARBA" id="ARBA00022723"/>
    </source>
</evidence>
<gene>
    <name evidence="6" type="ORF">L2737_15075</name>
</gene>
<proteinExistence type="predicted"/>
<protein>
    <submittedName>
        <fullName evidence="6">M14 family metallopeptidase</fullName>
    </submittedName>
</protein>
<name>A0ABT0KSP9_9GAMM</name>
<comment type="cofactor">
    <cofactor evidence="1">
        <name>Zn(2+)</name>
        <dbReference type="ChEBI" id="CHEBI:29105"/>
    </cofactor>
</comment>
<reference evidence="6 7" key="1">
    <citation type="submission" date="2022-01" db="EMBL/GenBank/DDBJ databases">
        <title>Whole genome-based taxonomy of the Shewanellaceae.</title>
        <authorList>
            <person name="Martin-Rodriguez A.J."/>
        </authorList>
    </citation>
    <scope>NUCLEOTIDE SEQUENCE [LARGE SCALE GENOMIC DNA]</scope>
    <source>
        <strain evidence="6 7">DSM 24955</strain>
    </source>
</reference>
<keyword evidence="7" id="KW-1185">Reference proteome</keyword>
<dbReference type="CDD" id="cd06250">
    <property type="entry name" value="M14_PaAOTO_like"/>
    <property type="match status" value="1"/>
</dbReference>
<dbReference type="InterPro" id="IPR053138">
    <property type="entry name" value="N-alpha-Ac-DABA_deacetylase"/>
</dbReference>
<dbReference type="PANTHER" id="PTHR37326:SF1">
    <property type="entry name" value="BLL3975 PROTEIN"/>
    <property type="match status" value="1"/>
</dbReference>
<dbReference type="SUPFAM" id="SSF53187">
    <property type="entry name" value="Zn-dependent exopeptidases"/>
    <property type="match status" value="1"/>
</dbReference>
<dbReference type="Pfam" id="PF24827">
    <property type="entry name" value="AstE_AspA_cat"/>
    <property type="match status" value="1"/>
</dbReference>
<evidence type="ECO:0000256" key="4">
    <source>
        <dbReference type="ARBA" id="ARBA00022833"/>
    </source>
</evidence>